<dbReference type="InParanoid" id="A0A2G5DGR4"/>
<sequence length="73" mass="8333">MNGPLEILGLQLALQELLCSVAFLVNKSCTVQPFILAFTSRKPSFISFLLNCKEHQNFSLLFPKTLVQIVHRW</sequence>
<evidence type="ECO:0000256" key="1">
    <source>
        <dbReference type="SAM" id="SignalP"/>
    </source>
</evidence>
<feature type="chain" id="PRO_5013828312" evidence="1">
    <location>
        <begin position="23"/>
        <end position="73"/>
    </location>
</feature>
<reference evidence="2 3" key="1">
    <citation type="submission" date="2017-09" db="EMBL/GenBank/DDBJ databases">
        <title>WGS assembly of Aquilegia coerulea Goldsmith.</title>
        <authorList>
            <person name="Hodges S."/>
            <person name="Kramer E."/>
            <person name="Nordborg M."/>
            <person name="Tomkins J."/>
            <person name="Borevitz J."/>
            <person name="Derieg N."/>
            <person name="Yan J."/>
            <person name="Mihaltcheva S."/>
            <person name="Hayes R.D."/>
            <person name="Rokhsar D."/>
        </authorList>
    </citation>
    <scope>NUCLEOTIDE SEQUENCE [LARGE SCALE GENOMIC DNA]</scope>
    <source>
        <strain evidence="3">cv. Goldsmith</strain>
    </source>
</reference>
<keyword evidence="3" id="KW-1185">Reference proteome</keyword>
<name>A0A2G5DGR4_AQUCA</name>
<dbReference type="Proteomes" id="UP000230069">
    <property type="component" value="Unassembled WGS sequence"/>
</dbReference>
<dbReference type="EMBL" id="KZ305037">
    <property type="protein sequence ID" value="PIA42708.1"/>
    <property type="molecule type" value="Genomic_DNA"/>
</dbReference>
<evidence type="ECO:0000313" key="3">
    <source>
        <dbReference type="Proteomes" id="UP000230069"/>
    </source>
</evidence>
<proteinExistence type="predicted"/>
<organism evidence="2 3">
    <name type="scientific">Aquilegia coerulea</name>
    <name type="common">Rocky mountain columbine</name>
    <dbReference type="NCBI Taxonomy" id="218851"/>
    <lineage>
        <taxon>Eukaryota</taxon>
        <taxon>Viridiplantae</taxon>
        <taxon>Streptophyta</taxon>
        <taxon>Embryophyta</taxon>
        <taxon>Tracheophyta</taxon>
        <taxon>Spermatophyta</taxon>
        <taxon>Magnoliopsida</taxon>
        <taxon>Ranunculales</taxon>
        <taxon>Ranunculaceae</taxon>
        <taxon>Thalictroideae</taxon>
        <taxon>Aquilegia</taxon>
    </lineage>
</organism>
<protein>
    <submittedName>
        <fullName evidence="2">Uncharacterized protein</fullName>
    </submittedName>
</protein>
<accession>A0A2G5DGR4</accession>
<keyword evidence="1" id="KW-0732">Signal</keyword>
<feature type="signal peptide" evidence="1">
    <location>
        <begin position="1"/>
        <end position="22"/>
    </location>
</feature>
<gene>
    <name evidence="2" type="ORF">AQUCO_02000275v1</name>
</gene>
<evidence type="ECO:0000313" key="2">
    <source>
        <dbReference type="EMBL" id="PIA42708.1"/>
    </source>
</evidence>
<dbReference type="AlphaFoldDB" id="A0A2G5DGR4"/>